<reference evidence="1 2" key="1">
    <citation type="submission" date="2020-08" db="EMBL/GenBank/DDBJ databases">
        <title>Polaribacter sp. L12M9 isolated from gut of the Korean scallop.</title>
        <authorList>
            <person name="Jeong Y.S."/>
        </authorList>
    </citation>
    <scope>NUCLEOTIDE SEQUENCE [LARGE SCALE GENOMIC DNA]</scope>
    <source>
        <strain evidence="1 2">L12M9</strain>
    </source>
</reference>
<gene>
    <name evidence="1" type="ORF">H9W90_10200</name>
</gene>
<dbReference type="RefSeq" id="WP_187481497.1">
    <property type="nucleotide sequence ID" value="NZ_CP060695.1"/>
</dbReference>
<dbReference type="KEGG" id="ppec:H9W90_10200"/>
<accession>A0A7G9L7G8</accession>
<name>A0A7G9L7G8_9FLAO</name>
<dbReference type="Proteomes" id="UP000515808">
    <property type="component" value="Chromosome"/>
</dbReference>
<proteinExistence type="predicted"/>
<keyword evidence="2" id="KW-1185">Reference proteome</keyword>
<evidence type="ECO:0000313" key="2">
    <source>
        <dbReference type="Proteomes" id="UP000515808"/>
    </source>
</evidence>
<sequence length="46" mass="5461">MNHKNKDIQEGTDNKFNKKKYTKLNDYSKLSDGTRKLFEAIKNNKN</sequence>
<evidence type="ECO:0000313" key="1">
    <source>
        <dbReference type="EMBL" id="QNM84567.1"/>
    </source>
</evidence>
<protein>
    <submittedName>
        <fullName evidence="1">Uncharacterized protein</fullName>
    </submittedName>
</protein>
<organism evidence="1 2">
    <name type="scientific">Polaribacter pectinis</name>
    <dbReference type="NCBI Taxonomy" id="2738844"/>
    <lineage>
        <taxon>Bacteria</taxon>
        <taxon>Pseudomonadati</taxon>
        <taxon>Bacteroidota</taxon>
        <taxon>Flavobacteriia</taxon>
        <taxon>Flavobacteriales</taxon>
        <taxon>Flavobacteriaceae</taxon>
    </lineage>
</organism>
<dbReference type="EMBL" id="CP060695">
    <property type="protein sequence ID" value="QNM84567.1"/>
    <property type="molecule type" value="Genomic_DNA"/>
</dbReference>
<dbReference type="AlphaFoldDB" id="A0A7G9L7G8"/>